<evidence type="ECO:0000256" key="5">
    <source>
        <dbReference type="SAM" id="MobiDB-lite"/>
    </source>
</evidence>
<feature type="compositionally biased region" description="Polar residues" evidence="5">
    <location>
        <begin position="762"/>
        <end position="776"/>
    </location>
</feature>
<dbReference type="Proteomes" id="UP000649617">
    <property type="component" value="Unassembled WGS sequence"/>
</dbReference>
<evidence type="ECO:0000256" key="3">
    <source>
        <dbReference type="ARBA" id="ARBA00022833"/>
    </source>
</evidence>
<evidence type="ECO:0000313" key="7">
    <source>
        <dbReference type="EMBL" id="CAE7512296.1"/>
    </source>
</evidence>
<dbReference type="Gene3D" id="3.40.50.720">
    <property type="entry name" value="NAD(P)-binding Rossmann-like Domain"/>
    <property type="match status" value="1"/>
</dbReference>
<evidence type="ECO:0000256" key="4">
    <source>
        <dbReference type="PROSITE-ProRule" id="PRU01371"/>
    </source>
</evidence>
<dbReference type="InterPro" id="IPR051276">
    <property type="entry name" value="Saccharopine_DH-like_oxidrdct"/>
</dbReference>
<dbReference type="Pfam" id="PF13913">
    <property type="entry name" value="zf-C2HC_2"/>
    <property type="match status" value="1"/>
</dbReference>
<evidence type="ECO:0000313" key="8">
    <source>
        <dbReference type="Proteomes" id="UP000649617"/>
    </source>
</evidence>
<reference evidence="7" key="1">
    <citation type="submission" date="2021-02" db="EMBL/GenBank/DDBJ databases">
        <authorList>
            <person name="Dougan E. K."/>
            <person name="Rhodes N."/>
            <person name="Thang M."/>
            <person name="Chan C."/>
        </authorList>
    </citation>
    <scope>NUCLEOTIDE SEQUENCE</scope>
</reference>
<dbReference type="EMBL" id="CAJNIZ010028936">
    <property type="protein sequence ID" value="CAE7512296.1"/>
    <property type="molecule type" value="Genomic_DNA"/>
</dbReference>
<feature type="domain" description="C2HC/C3H-type" evidence="6">
    <location>
        <begin position="2"/>
        <end position="31"/>
    </location>
</feature>
<feature type="region of interest" description="Disordered" evidence="5">
    <location>
        <begin position="63"/>
        <end position="103"/>
    </location>
</feature>
<dbReference type="AlphaFoldDB" id="A0A812T8N0"/>
<dbReference type="GO" id="GO:0005886">
    <property type="term" value="C:plasma membrane"/>
    <property type="evidence" value="ECO:0007669"/>
    <property type="project" value="TreeGrafter"/>
</dbReference>
<keyword evidence="3" id="KW-0862">Zinc</keyword>
<evidence type="ECO:0000256" key="2">
    <source>
        <dbReference type="ARBA" id="ARBA00022771"/>
    </source>
</evidence>
<feature type="region of interest" description="Disordered" evidence="5">
    <location>
        <begin position="705"/>
        <end position="741"/>
    </location>
</feature>
<proteinExistence type="predicted"/>
<keyword evidence="2 4" id="KW-0863">Zinc-finger</keyword>
<feature type="region of interest" description="Disordered" evidence="5">
    <location>
        <begin position="576"/>
        <end position="610"/>
    </location>
</feature>
<dbReference type="PANTHER" id="PTHR12286:SF5">
    <property type="entry name" value="SACCHAROPINE DEHYDROGENASE-LIKE OXIDOREDUCTASE"/>
    <property type="match status" value="1"/>
</dbReference>
<dbReference type="GO" id="GO:0009247">
    <property type="term" value="P:glycolipid biosynthetic process"/>
    <property type="evidence" value="ECO:0007669"/>
    <property type="project" value="TreeGrafter"/>
</dbReference>
<gene>
    <name evidence="7" type="ORF">SPIL2461_LOCUS13345</name>
</gene>
<dbReference type="InterPro" id="IPR049899">
    <property type="entry name" value="Znf_C2HC_C3H"/>
</dbReference>
<keyword evidence="8" id="KW-1185">Reference proteome</keyword>
<keyword evidence="1" id="KW-0479">Metal-binding</keyword>
<feature type="region of interest" description="Disordered" evidence="5">
    <location>
        <begin position="262"/>
        <end position="292"/>
    </location>
</feature>
<dbReference type="GO" id="GO:0008270">
    <property type="term" value="F:zinc ion binding"/>
    <property type="evidence" value="ECO:0007669"/>
    <property type="project" value="UniProtKB-KW"/>
</dbReference>
<sequence length="873" mass="94189">SELQPCPHCGRSFRPAIVEKHVKVCQSVFAANSTDAKRQVFDSRRHRLKGTPLEGLASQTCGRSGTEAAVPHGANERRVSSTPPRMRPDRLVKSSTSTVRTAEKGIASGSPELLHRSVSDVLTPRTLQDMQERKSNLDIWEQEVQEAIQAMSEPASEDVGESVVDSQQANLPTSSPLNGSLRALEERATLLERARLGAKMGQKPRQALAGSMSETVLCHNSDVLCSQQSAFTRTSGSAKSTQPLLWKQASWAAGCPEALSRTQPAVPSMEAPLSSRSNRSMAEATDSNKRHRSTDILVPAAMDFDELDELDPIELPEQHKPQRFTGSLMAQHLDCMIAAGKTPPLTWAVAGNILAHCKSKPGLVHVTSKTPFLEMASRCKVLVSAAGPYTLHGEAVVDACIKASTHYIDVCGELPWMCAIVERYHAQAQRSGVSIVISAGNISVPDDVLCYSLVQEIGPLRCFREYFSQYGGISGGTLQSQVSNPEVDQMPFCLGGSREAGIRPDDLDCETVEVDPWFPSLYLAPAYNSFVASRVVRRSCQLFEERGQVNYGAQLSVVIREPQLQKAVAEQLLHQLQPRADESDRGAEKIQSARERGEAPWPGQGPPARTRQMYGSEILGVAQGESGEWAYARWTSGCAYEVSGMAAIAGAMVLANDAEPERPRAGVVTPAYAFHGSRWMNILVSASFANGSGRKISLEVFQGKPSEEDMDLSPAQNHSSQPTQAKPGLGREDPLPGRQSQTAGSFAVMNTALVQPPAGASRLSSTASGSQQTPRQRQAPVIPAAPPPSPASPKHAALDLEPSIAGTPRLVHSAAKGCAQSSLQHPVVYQQYTQVYRFAASKANAQASSTPIRERASVLVPKLDLRKVTVVRK</sequence>
<dbReference type="OrthoDB" id="10268090at2759"/>
<evidence type="ECO:0000256" key="1">
    <source>
        <dbReference type="ARBA" id="ARBA00022723"/>
    </source>
</evidence>
<feature type="compositionally biased region" description="Polar residues" evidence="5">
    <location>
        <begin position="714"/>
        <end position="724"/>
    </location>
</feature>
<organism evidence="7 8">
    <name type="scientific">Symbiodinium pilosum</name>
    <name type="common">Dinoflagellate</name>
    <dbReference type="NCBI Taxonomy" id="2952"/>
    <lineage>
        <taxon>Eukaryota</taxon>
        <taxon>Sar</taxon>
        <taxon>Alveolata</taxon>
        <taxon>Dinophyceae</taxon>
        <taxon>Suessiales</taxon>
        <taxon>Symbiodiniaceae</taxon>
        <taxon>Symbiodinium</taxon>
    </lineage>
</organism>
<accession>A0A812T8N0</accession>
<dbReference type="PANTHER" id="PTHR12286">
    <property type="entry name" value="SACCHAROPINE DEHYDROGENASE-LIKE OXIDOREDUCTASE"/>
    <property type="match status" value="1"/>
</dbReference>
<comment type="caution">
    <text evidence="7">The sequence shown here is derived from an EMBL/GenBank/DDBJ whole genome shotgun (WGS) entry which is preliminary data.</text>
</comment>
<feature type="non-terminal residue" evidence="7">
    <location>
        <position position="873"/>
    </location>
</feature>
<protein>
    <recommendedName>
        <fullName evidence="6">C2HC/C3H-type domain-containing protein</fullName>
    </recommendedName>
</protein>
<feature type="compositionally biased region" description="Basic and acidic residues" evidence="5">
    <location>
        <begin position="579"/>
        <end position="598"/>
    </location>
</feature>
<name>A0A812T8N0_SYMPI</name>
<feature type="region of interest" description="Disordered" evidence="5">
    <location>
        <begin position="757"/>
        <end position="796"/>
    </location>
</feature>
<evidence type="ECO:0000259" key="6">
    <source>
        <dbReference type="PROSITE" id="PS52027"/>
    </source>
</evidence>
<dbReference type="PROSITE" id="PS52027">
    <property type="entry name" value="ZF_C2HC_C3H"/>
    <property type="match status" value="1"/>
</dbReference>